<gene>
    <name evidence="1" type="ORF">OUZ56_004610</name>
</gene>
<evidence type="ECO:0000313" key="2">
    <source>
        <dbReference type="Proteomes" id="UP001234178"/>
    </source>
</evidence>
<protein>
    <submittedName>
        <fullName evidence="1">Uncharacterized protein</fullName>
    </submittedName>
</protein>
<sequence length="69" mass="8069">MQELVIDFSDCVFWDPVAGDKGRREKNKEKRTSRHCEKALDRPFCPTKVSCWPSRIASLMDEDNENVPR</sequence>
<comment type="caution">
    <text evidence="1">The sequence shown here is derived from an EMBL/GenBank/DDBJ whole genome shotgun (WGS) entry which is preliminary data.</text>
</comment>
<dbReference type="Proteomes" id="UP001234178">
    <property type="component" value="Unassembled WGS sequence"/>
</dbReference>
<name>A0ABQ9YQB1_9CRUS</name>
<accession>A0ABQ9YQB1</accession>
<reference evidence="1 2" key="1">
    <citation type="journal article" date="2023" name="Nucleic Acids Res.">
        <title>The hologenome of Daphnia magna reveals possible DNA methylation and microbiome-mediated evolution of the host genome.</title>
        <authorList>
            <person name="Chaturvedi A."/>
            <person name="Li X."/>
            <person name="Dhandapani V."/>
            <person name="Marshall H."/>
            <person name="Kissane S."/>
            <person name="Cuenca-Cambronero M."/>
            <person name="Asole G."/>
            <person name="Calvet F."/>
            <person name="Ruiz-Romero M."/>
            <person name="Marangio P."/>
            <person name="Guigo R."/>
            <person name="Rago D."/>
            <person name="Mirbahai L."/>
            <person name="Eastwood N."/>
            <person name="Colbourne J.K."/>
            <person name="Zhou J."/>
            <person name="Mallon E."/>
            <person name="Orsini L."/>
        </authorList>
    </citation>
    <scope>NUCLEOTIDE SEQUENCE [LARGE SCALE GENOMIC DNA]</scope>
    <source>
        <strain evidence="1">LRV0_1</strain>
    </source>
</reference>
<dbReference type="EMBL" id="JAOYFB010000001">
    <property type="protein sequence ID" value="KAK4002808.1"/>
    <property type="molecule type" value="Genomic_DNA"/>
</dbReference>
<evidence type="ECO:0000313" key="1">
    <source>
        <dbReference type="EMBL" id="KAK4002808.1"/>
    </source>
</evidence>
<keyword evidence="2" id="KW-1185">Reference proteome</keyword>
<proteinExistence type="predicted"/>
<organism evidence="1 2">
    <name type="scientific">Daphnia magna</name>
    <dbReference type="NCBI Taxonomy" id="35525"/>
    <lineage>
        <taxon>Eukaryota</taxon>
        <taxon>Metazoa</taxon>
        <taxon>Ecdysozoa</taxon>
        <taxon>Arthropoda</taxon>
        <taxon>Crustacea</taxon>
        <taxon>Branchiopoda</taxon>
        <taxon>Diplostraca</taxon>
        <taxon>Cladocera</taxon>
        <taxon>Anomopoda</taxon>
        <taxon>Daphniidae</taxon>
        <taxon>Daphnia</taxon>
    </lineage>
</organism>